<dbReference type="AlphaFoldDB" id="U7UMG6"/>
<gene>
    <name evidence="1" type="ORF">HMPREF1250_0097</name>
</gene>
<dbReference type="Proteomes" id="UP000017090">
    <property type="component" value="Unassembled WGS sequence"/>
</dbReference>
<organism evidence="1 2">
    <name type="scientific">Megasphaera vaginalis</name>
    <name type="common">ex Srinivasan et al. 2021</name>
    <dbReference type="NCBI Taxonomy" id="1111454"/>
    <lineage>
        <taxon>Bacteria</taxon>
        <taxon>Bacillati</taxon>
        <taxon>Bacillota</taxon>
        <taxon>Negativicutes</taxon>
        <taxon>Veillonellales</taxon>
        <taxon>Veillonellaceae</taxon>
        <taxon>Megasphaera</taxon>
    </lineage>
</organism>
<evidence type="ECO:0000313" key="1">
    <source>
        <dbReference type="EMBL" id="ERT60099.1"/>
    </source>
</evidence>
<dbReference type="RefSeq" id="WP_023053540.1">
    <property type="nucleotide sequence ID" value="NZ_AWXA01000027.1"/>
</dbReference>
<reference evidence="1 2" key="1">
    <citation type="submission" date="2013-09" db="EMBL/GenBank/DDBJ databases">
        <authorList>
            <person name="Durkin A.S."/>
            <person name="Haft D.R."/>
            <person name="McCorrison J."/>
            <person name="Torralba M."/>
            <person name="Gillis M."/>
            <person name="Haft D.H."/>
            <person name="Methe B."/>
            <person name="Sutton G."/>
            <person name="Nelson K.E."/>
        </authorList>
    </citation>
    <scope>NUCLEOTIDE SEQUENCE [LARGE SCALE GENOMIC DNA]</scope>
    <source>
        <strain evidence="1 2">BV3C16-1</strain>
    </source>
</reference>
<dbReference type="EMBL" id="AWXA01000027">
    <property type="protein sequence ID" value="ERT60099.1"/>
    <property type="molecule type" value="Genomic_DNA"/>
</dbReference>
<sequence>MKSRFQQRWSQAICVQQWAKEGKNGWTQEDAKEISNIAYGYVYVIVDVLEAIMKQSKATDVVRGWADEVEEKLGTSLE</sequence>
<comment type="caution">
    <text evidence="1">The sequence shown here is derived from an EMBL/GenBank/DDBJ whole genome shotgun (WGS) entry which is preliminary data.</text>
</comment>
<accession>U7UMG6</accession>
<evidence type="ECO:0000313" key="2">
    <source>
        <dbReference type="Proteomes" id="UP000017090"/>
    </source>
</evidence>
<name>U7UMG6_9FIRM</name>
<proteinExistence type="predicted"/>
<protein>
    <submittedName>
        <fullName evidence="1">Uncharacterized protein</fullName>
    </submittedName>
</protein>
<keyword evidence="2" id="KW-1185">Reference proteome</keyword>
<dbReference type="STRING" id="1111454.HMPREF1250_0097"/>
<dbReference type="PATRIC" id="fig|1111454.3.peg.1055"/>